<organism evidence="11 12">
    <name type="scientific">Legionella worsleiensis</name>
    <dbReference type="NCBI Taxonomy" id="45076"/>
    <lineage>
        <taxon>Bacteria</taxon>
        <taxon>Pseudomonadati</taxon>
        <taxon>Pseudomonadota</taxon>
        <taxon>Gammaproteobacteria</taxon>
        <taxon>Legionellales</taxon>
        <taxon>Legionellaceae</taxon>
        <taxon>Legionella</taxon>
    </lineage>
</organism>
<dbReference type="Proteomes" id="UP000054662">
    <property type="component" value="Unassembled WGS sequence"/>
</dbReference>
<comment type="similarity">
    <text evidence="2">Belongs to the ABC-4 integral membrane protein family. LolC/E subfamily.</text>
</comment>
<feature type="domain" description="ABC3 transporter permease C-terminal" evidence="9">
    <location>
        <begin position="295"/>
        <end position="426"/>
    </location>
</feature>
<dbReference type="PANTHER" id="PTHR30489">
    <property type="entry name" value="LIPOPROTEIN-RELEASING SYSTEM TRANSMEMBRANE PROTEIN LOLE"/>
    <property type="match status" value="1"/>
</dbReference>
<keyword evidence="3" id="KW-0813">Transport</keyword>
<keyword evidence="11" id="KW-0449">Lipoprotein</keyword>
<feature type="transmembrane region" description="Helical" evidence="8">
    <location>
        <begin position="43"/>
        <end position="69"/>
    </location>
</feature>
<evidence type="ECO:0000256" key="3">
    <source>
        <dbReference type="ARBA" id="ARBA00022448"/>
    </source>
</evidence>
<dbReference type="AlphaFoldDB" id="A0A0W1AH55"/>
<comment type="caution">
    <text evidence="11">The sequence shown here is derived from an EMBL/GenBank/DDBJ whole genome shotgun (WGS) entry which is preliminary data.</text>
</comment>
<feature type="transmembrane region" description="Helical" evidence="8">
    <location>
        <begin position="336"/>
        <end position="362"/>
    </location>
</feature>
<evidence type="ECO:0000256" key="2">
    <source>
        <dbReference type="ARBA" id="ARBA00005236"/>
    </source>
</evidence>
<keyword evidence="6 8" id="KW-1133">Transmembrane helix</keyword>
<dbReference type="GO" id="GO:0098797">
    <property type="term" value="C:plasma membrane protein complex"/>
    <property type="evidence" value="ECO:0007669"/>
    <property type="project" value="TreeGrafter"/>
</dbReference>
<sequence>MGISPDKVFLYNRALNQIKLIMYKPLALFIGLRYTRSRKKNHFVSFISLSSMLGIGMGVMVLVTVLSVMNGFDHEIHNRFFGMAPEITVTGPDERLTDWPSLEKKIRGVPQIKAIAPYVGGQGLLTHDGQVLPIVLTGILPEKEIAVTHLNDKLLAGDMNNLQHFGIILGKGLADSLGVMLGDKVTIMIPQATVTPAGMIPRFKRFTVAGVFSAGTGFNFDTKLAFIHLSDAQKLLQLGEDVTGLKMKIDDVYQAPELSYQLSGLLGDEYQVGNWTQQFGPFFEAVKMEKTMMFLILMLIIAVAAFNLVSSLVMVVNDKQAEIAILRTIGAKPSTILWVFIVQGMMVGIVGTGIGLALGIVLAKNATAIVNYLQNLFQVKVLSSSIYFVDYLPSEILLSDLWHVCLVALLMSFAATIYPAWRASKTVIAEALHYE</sequence>
<evidence type="ECO:0000256" key="4">
    <source>
        <dbReference type="ARBA" id="ARBA00022475"/>
    </source>
</evidence>
<dbReference type="Pfam" id="PF12704">
    <property type="entry name" value="MacB_PCD"/>
    <property type="match status" value="1"/>
</dbReference>
<evidence type="ECO:0000256" key="8">
    <source>
        <dbReference type="SAM" id="Phobius"/>
    </source>
</evidence>
<dbReference type="GO" id="GO:0044874">
    <property type="term" value="P:lipoprotein localization to outer membrane"/>
    <property type="evidence" value="ECO:0007669"/>
    <property type="project" value="TreeGrafter"/>
</dbReference>
<evidence type="ECO:0000313" key="11">
    <source>
        <dbReference type="EMBL" id="KTD80703.1"/>
    </source>
</evidence>
<feature type="transmembrane region" description="Helical" evidence="8">
    <location>
        <begin position="294"/>
        <end position="316"/>
    </location>
</feature>
<feature type="domain" description="MacB-like periplasmic core" evidence="10">
    <location>
        <begin position="49"/>
        <end position="258"/>
    </location>
</feature>
<keyword evidence="12" id="KW-1185">Reference proteome</keyword>
<comment type="subcellular location">
    <subcellularLocation>
        <location evidence="1">Cell membrane</location>
        <topology evidence="1">Multi-pass membrane protein</topology>
    </subcellularLocation>
</comment>
<dbReference type="InterPro" id="IPR011925">
    <property type="entry name" value="LolCE_TM"/>
</dbReference>
<dbReference type="InterPro" id="IPR003838">
    <property type="entry name" value="ABC3_permease_C"/>
</dbReference>
<dbReference type="STRING" id="45076.Lwor_0946"/>
<dbReference type="NCBIfam" id="TIGR02212">
    <property type="entry name" value="lolCE"/>
    <property type="match status" value="1"/>
</dbReference>
<proteinExistence type="inferred from homology"/>
<reference evidence="11 12" key="1">
    <citation type="submission" date="2015-11" db="EMBL/GenBank/DDBJ databases">
        <title>Genomic analysis of 38 Legionella species identifies large and diverse effector repertoires.</title>
        <authorList>
            <person name="Burstein D."/>
            <person name="Amaro F."/>
            <person name="Zusman T."/>
            <person name="Lifshitz Z."/>
            <person name="Cohen O."/>
            <person name="Gilbert J.A."/>
            <person name="Pupko T."/>
            <person name="Shuman H.A."/>
            <person name="Segal G."/>
        </authorList>
    </citation>
    <scope>NUCLEOTIDE SEQUENCE [LARGE SCALE GENOMIC DNA]</scope>
    <source>
        <strain evidence="11 12">ATCC 49508</strain>
    </source>
</reference>
<dbReference type="InterPro" id="IPR051447">
    <property type="entry name" value="Lipoprotein-release_system"/>
</dbReference>
<evidence type="ECO:0000256" key="7">
    <source>
        <dbReference type="ARBA" id="ARBA00023136"/>
    </source>
</evidence>
<accession>A0A0W1AH55</accession>
<dbReference type="InterPro" id="IPR025857">
    <property type="entry name" value="MacB_PCD"/>
</dbReference>
<feature type="transmembrane region" description="Helical" evidence="8">
    <location>
        <begin position="401"/>
        <end position="421"/>
    </location>
</feature>
<evidence type="ECO:0000259" key="9">
    <source>
        <dbReference type="Pfam" id="PF02687"/>
    </source>
</evidence>
<evidence type="ECO:0000256" key="6">
    <source>
        <dbReference type="ARBA" id="ARBA00022989"/>
    </source>
</evidence>
<keyword evidence="5 8" id="KW-0812">Transmembrane</keyword>
<keyword evidence="7 8" id="KW-0472">Membrane</keyword>
<protein>
    <submittedName>
        <fullName evidence="11">Lipoprotein ABC transporter</fullName>
    </submittedName>
</protein>
<dbReference type="PANTHER" id="PTHR30489:SF0">
    <property type="entry name" value="LIPOPROTEIN-RELEASING SYSTEM TRANSMEMBRANE PROTEIN LOLE"/>
    <property type="match status" value="1"/>
</dbReference>
<keyword evidence="4" id="KW-1003">Cell membrane</keyword>
<name>A0A0W1AH55_9GAMM</name>
<gene>
    <name evidence="11" type="ORF">Lwor_0946</name>
</gene>
<dbReference type="Pfam" id="PF02687">
    <property type="entry name" value="FtsX"/>
    <property type="match status" value="1"/>
</dbReference>
<dbReference type="GO" id="GO:0042953">
    <property type="term" value="P:lipoprotein transport"/>
    <property type="evidence" value="ECO:0007669"/>
    <property type="project" value="InterPro"/>
</dbReference>
<evidence type="ECO:0000313" key="12">
    <source>
        <dbReference type="Proteomes" id="UP000054662"/>
    </source>
</evidence>
<dbReference type="EMBL" id="LNZC01000009">
    <property type="protein sequence ID" value="KTD80703.1"/>
    <property type="molecule type" value="Genomic_DNA"/>
</dbReference>
<dbReference type="PATRIC" id="fig|45076.6.peg.1028"/>
<evidence type="ECO:0000259" key="10">
    <source>
        <dbReference type="Pfam" id="PF12704"/>
    </source>
</evidence>
<evidence type="ECO:0000256" key="5">
    <source>
        <dbReference type="ARBA" id="ARBA00022692"/>
    </source>
</evidence>
<evidence type="ECO:0000256" key="1">
    <source>
        <dbReference type="ARBA" id="ARBA00004651"/>
    </source>
</evidence>